<dbReference type="SUPFAM" id="SSF53474">
    <property type="entry name" value="alpha/beta-Hydrolases"/>
    <property type="match status" value="1"/>
</dbReference>
<organism evidence="2 3">
    <name type="scientific">Rhodococcoides trifolii</name>
    <dbReference type="NCBI Taxonomy" id="908250"/>
    <lineage>
        <taxon>Bacteria</taxon>
        <taxon>Bacillati</taxon>
        <taxon>Actinomycetota</taxon>
        <taxon>Actinomycetes</taxon>
        <taxon>Mycobacteriales</taxon>
        <taxon>Nocardiaceae</taxon>
        <taxon>Rhodococcoides</taxon>
    </lineage>
</organism>
<dbReference type="PRINTS" id="PR00111">
    <property type="entry name" value="ABHYDROLASE"/>
</dbReference>
<dbReference type="Pfam" id="PF00561">
    <property type="entry name" value="Abhydrolase_1"/>
    <property type="match status" value="1"/>
</dbReference>
<feature type="domain" description="AB hydrolase-1" evidence="1">
    <location>
        <begin position="1"/>
        <end position="104"/>
    </location>
</feature>
<name>A0A917G048_9NOCA</name>
<reference evidence="2" key="2">
    <citation type="submission" date="2020-09" db="EMBL/GenBank/DDBJ databases">
        <authorList>
            <person name="Sun Q."/>
            <person name="Sedlacek I."/>
        </authorList>
    </citation>
    <scope>NUCLEOTIDE SEQUENCE</scope>
    <source>
        <strain evidence="2">CCM 7905</strain>
    </source>
</reference>
<dbReference type="InterPro" id="IPR029058">
    <property type="entry name" value="AB_hydrolase_fold"/>
</dbReference>
<evidence type="ECO:0000313" key="3">
    <source>
        <dbReference type="Proteomes" id="UP000654257"/>
    </source>
</evidence>
<protein>
    <submittedName>
        <fullName evidence="2">Alpha/beta hydrolase</fullName>
    </submittedName>
</protein>
<proteinExistence type="predicted"/>
<dbReference type="PANTHER" id="PTHR43194:SF2">
    <property type="entry name" value="PEROXISOMAL MEMBRANE PROTEIN LPX1"/>
    <property type="match status" value="1"/>
</dbReference>
<dbReference type="PANTHER" id="PTHR43194">
    <property type="entry name" value="HYDROLASE ALPHA/BETA FOLD FAMILY"/>
    <property type="match status" value="1"/>
</dbReference>
<dbReference type="GO" id="GO:0016787">
    <property type="term" value="F:hydrolase activity"/>
    <property type="evidence" value="ECO:0007669"/>
    <property type="project" value="UniProtKB-KW"/>
</dbReference>
<evidence type="ECO:0000259" key="1">
    <source>
        <dbReference type="Pfam" id="PF00561"/>
    </source>
</evidence>
<sequence>MLFLHGMGAAGVPAFGEVATDRAFEGRLRLLPDLLGFGFSDRPRDFDYSLVSHAVTVADLLDDSGLRDVDVVGHSMGGSIAVELAARRPDLVRSLAVLEPNLEPWDGGASVLIAQQSEEGFVDTGFAELLSDVDTEWAATLRICDPRALHRSAVGLCTSSVLDSLLKLTTRCVYIYGELTGAPNSVETIRGAGVRIERIDDAGHNMMADNAHAVVEVIHDFVGDGGRTRP</sequence>
<keyword evidence="3" id="KW-1185">Reference proteome</keyword>
<reference evidence="2" key="1">
    <citation type="journal article" date="2014" name="Int. J. Syst. Evol. Microbiol.">
        <title>Complete genome sequence of Corynebacterium casei LMG S-19264T (=DSM 44701T), isolated from a smear-ripened cheese.</title>
        <authorList>
            <consortium name="US DOE Joint Genome Institute (JGI-PGF)"/>
            <person name="Walter F."/>
            <person name="Albersmeier A."/>
            <person name="Kalinowski J."/>
            <person name="Ruckert C."/>
        </authorList>
    </citation>
    <scope>NUCLEOTIDE SEQUENCE</scope>
    <source>
        <strain evidence="2">CCM 7905</strain>
    </source>
</reference>
<keyword evidence="2" id="KW-0378">Hydrolase</keyword>
<comment type="caution">
    <text evidence="2">The sequence shown here is derived from an EMBL/GenBank/DDBJ whole genome shotgun (WGS) entry which is preliminary data.</text>
</comment>
<dbReference type="AlphaFoldDB" id="A0A917G048"/>
<gene>
    <name evidence="2" type="ORF">GCM10007304_32630</name>
</gene>
<dbReference type="InterPro" id="IPR050228">
    <property type="entry name" value="Carboxylesterase_BioH"/>
</dbReference>
<dbReference type="EMBL" id="BMCU01000003">
    <property type="protein sequence ID" value="GGG16016.1"/>
    <property type="molecule type" value="Genomic_DNA"/>
</dbReference>
<dbReference type="Gene3D" id="3.40.50.1820">
    <property type="entry name" value="alpha/beta hydrolase"/>
    <property type="match status" value="1"/>
</dbReference>
<evidence type="ECO:0000313" key="2">
    <source>
        <dbReference type="EMBL" id="GGG16016.1"/>
    </source>
</evidence>
<dbReference type="InterPro" id="IPR000073">
    <property type="entry name" value="AB_hydrolase_1"/>
</dbReference>
<dbReference type="Proteomes" id="UP000654257">
    <property type="component" value="Unassembled WGS sequence"/>
</dbReference>
<accession>A0A917G048</accession>